<gene>
    <name evidence="1" type="ORF">A6E74_00470</name>
</gene>
<dbReference type="SUPFAM" id="SSF55890">
    <property type="entry name" value="Sporulation response regulatory protein Spo0B"/>
    <property type="match status" value="1"/>
</dbReference>
<comment type="caution">
    <text evidence="1">The sequence shown here is derived from an EMBL/GenBank/DDBJ whole genome shotgun (WGS) entry which is preliminary data.</text>
</comment>
<dbReference type="KEGG" id="eth:CK496_08900"/>
<evidence type="ECO:0000313" key="1">
    <source>
        <dbReference type="EMBL" id="OAQ56883.1"/>
    </source>
</evidence>
<dbReference type="RefSeq" id="WP_067480451.1">
    <property type="nucleotide sequence ID" value="NZ_BSWU01000012.1"/>
</dbReference>
<protein>
    <submittedName>
        <fullName evidence="1">Uncharacterized protein</fullName>
    </submittedName>
</protein>
<dbReference type="AlphaFoldDB" id="A0A179EVP8"/>
<dbReference type="EMBL" id="LWMN01000001">
    <property type="protein sequence ID" value="OAQ56883.1"/>
    <property type="molecule type" value="Genomic_DNA"/>
</dbReference>
<evidence type="ECO:0000313" key="2">
    <source>
        <dbReference type="Proteomes" id="UP000078516"/>
    </source>
</evidence>
<keyword evidence="2" id="KW-1185">Reference proteome</keyword>
<sequence length="610" mass="70398">MTPLNNTYNKKDFFSTKMKWFSIITLSLLFLFGISYFFYFILSPVDSDETKEIQQAWDFYSKDDPETRYNSEYLEKVPQVSKNETFVMETTLTKKLDQASILLKGNHQWIKVRLDQQILYERTGDANTKNPGLSLAVIDLPDNYVGKKLSIEVASPYINFAGIPPKVYIGTASSMVTFIFSKSVPQFLTMIIAILLAVGTLIMAIYIMYKQQRLDLSLIFLSCFALIVGFSAMSEDILSGLLFDPIVHSTLSHLFTVLSALFLISYYALRMERYRRLFGIWCLIQVFLSCLPILYVLFTPEELPEMMQLISIIRVFSTLVTSLACIGEAYHGNRFFVSCTPWIILIAISHCYLFIQSTLGNYASTLNWSTILYMIILLVIVIYSISEHIHAVDQNIREANFLKTKTELLEAHYESLRAHMKEISTLRLDFLDRMTTIQAMLQTSQPEQAENYLNELLDEAQNFELMTSLSGHSLTNLILARYQEIANKQSIEIHFNADLPGTLFVHDDDLTQLLIHILEHSFRESHAIENPLQRKIFLSMRVSDDDFIIHCEHNAHYDTNIFDRGITTELDSQEHFDLMMIKLVTDKYSGKLTQEKDEIFDRVTIQLSRI</sequence>
<reference evidence="1 2" key="1">
    <citation type="submission" date="2016-04" db="EMBL/GenBank/DDBJ databases">
        <title>Draft genome of an Enterococcus thailandicus strain isolated from bovine feces.</title>
        <authorList>
            <person name="Beukers A.G."/>
            <person name="Zaheer R."/>
            <person name="Goji N."/>
            <person name="Cook S.R."/>
            <person name="Amoako K."/>
            <person name="Chaves A.V."/>
            <person name="Ward M.P."/>
            <person name="Mcallister T.A."/>
        </authorList>
    </citation>
    <scope>NUCLEOTIDE SEQUENCE [LARGE SCALE GENOMIC DNA]</scope>
    <source>
        <strain evidence="1 2">F0711D 46</strain>
    </source>
</reference>
<proteinExistence type="predicted"/>
<name>A0A179EVP8_ENTTH</name>
<organism evidence="1 2">
    <name type="scientific">Enterococcus thailandicus</name>
    <dbReference type="NCBI Taxonomy" id="417368"/>
    <lineage>
        <taxon>Bacteria</taxon>
        <taxon>Bacillati</taxon>
        <taxon>Bacillota</taxon>
        <taxon>Bacilli</taxon>
        <taxon>Lactobacillales</taxon>
        <taxon>Enterococcaceae</taxon>
        <taxon>Enterococcus</taxon>
    </lineage>
</organism>
<dbReference type="GO" id="GO:0000155">
    <property type="term" value="F:phosphorelay sensor kinase activity"/>
    <property type="evidence" value="ECO:0007669"/>
    <property type="project" value="InterPro"/>
</dbReference>
<dbReference type="InterPro" id="IPR016120">
    <property type="entry name" value="Sig_transdc_His_kin_SpoOB"/>
</dbReference>
<accession>A0A179EVP8</accession>
<dbReference type="Proteomes" id="UP000078516">
    <property type="component" value="Unassembled WGS sequence"/>
</dbReference>
<dbReference type="GeneID" id="77487759"/>